<dbReference type="Proteomes" id="UP001176941">
    <property type="component" value="Chromosome 28"/>
</dbReference>
<proteinExistence type="predicted"/>
<gene>
    <name evidence="2" type="ORF">MRATA1EN1_LOCUS17218</name>
</gene>
<organism evidence="2 3">
    <name type="scientific">Rangifer tarandus platyrhynchus</name>
    <name type="common">Svalbard reindeer</name>
    <dbReference type="NCBI Taxonomy" id="3082113"/>
    <lineage>
        <taxon>Eukaryota</taxon>
        <taxon>Metazoa</taxon>
        <taxon>Chordata</taxon>
        <taxon>Craniata</taxon>
        <taxon>Vertebrata</taxon>
        <taxon>Euteleostomi</taxon>
        <taxon>Mammalia</taxon>
        <taxon>Eutheria</taxon>
        <taxon>Laurasiatheria</taxon>
        <taxon>Artiodactyla</taxon>
        <taxon>Ruminantia</taxon>
        <taxon>Pecora</taxon>
        <taxon>Cervidae</taxon>
        <taxon>Odocoileinae</taxon>
        <taxon>Rangifer</taxon>
    </lineage>
</organism>
<feature type="compositionally biased region" description="Basic residues" evidence="1">
    <location>
        <begin position="11"/>
        <end position="26"/>
    </location>
</feature>
<evidence type="ECO:0000256" key="1">
    <source>
        <dbReference type="SAM" id="MobiDB-lite"/>
    </source>
</evidence>
<evidence type="ECO:0000313" key="3">
    <source>
        <dbReference type="Proteomes" id="UP001176941"/>
    </source>
</evidence>
<accession>A0ABN8Z7X4</accession>
<protein>
    <submittedName>
        <fullName evidence="2">Uncharacterized protein</fullName>
    </submittedName>
</protein>
<sequence length="77" mass="8988">MEEQRGARGGWRQHWRGPRDHRKRRVEKPPTATSEYPNHEGRRHGLLTVTERKGLEVQRAGARDLRLGSWLKHPGGF</sequence>
<dbReference type="EMBL" id="OX459964">
    <property type="protein sequence ID" value="CAI9168256.1"/>
    <property type="molecule type" value="Genomic_DNA"/>
</dbReference>
<feature type="region of interest" description="Disordered" evidence="1">
    <location>
        <begin position="1"/>
        <end position="43"/>
    </location>
</feature>
<name>A0ABN8Z7X4_RANTA</name>
<keyword evidence="3" id="KW-1185">Reference proteome</keyword>
<evidence type="ECO:0000313" key="2">
    <source>
        <dbReference type="EMBL" id="CAI9168256.1"/>
    </source>
</evidence>
<reference evidence="2" key="1">
    <citation type="submission" date="2023-04" db="EMBL/GenBank/DDBJ databases">
        <authorList>
            <consortium name="ELIXIR-Norway"/>
        </authorList>
    </citation>
    <scope>NUCLEOTIDE SEQUENCE [LARGE SCALE GENOMIC DNA]</scope>
</reference>